<dbReference type="RefSeq" id="XP_035666805.1">
    <property type="nucleotide sequence ID" value="XM_035810912.1"/>
</dbReference>
<organism evidence="2 4">
    <name type="scientific">Branchiostoma floridae</name>
    <name type="common">Florida lancelet</name>
    <name type="synonym">Amphioxus</name>
    <dbReference type="NCBI Taxonomy" id="7739"/>
    <lineage>
        <taxon>Eukaryota</taxon>
        <taxon>Metazoa</taxon>
        <taxon>Chordata</taxon>
        <taxon>Cephalochordata</taxon>
        <taxon>Leptocardii</taxon>
        <taxon>Amphioxiformes</taxon>
        <taxon>Branchiostomatidae</taxon>
        <taxon>Branchiostoma</taxon>
    </lineage>
</organism>
<name>A0A9J7KMN1_BRAFL</name>
<accession>A0A9J7KMN1</accession>
<evidence type="ECO:0000313" key="3">
    <source>
        <dbReference type="RefSeq" id="XP_035666804.1"/>
    </source>
</evidence>
<feature type="region of interest" description="Disordered" evidence="1">
    <location>
        <begin position="562"/>
        <end position="583"/>
    </location>
</feature>
<feature type="compositionally biased region" description="Basic and acidic residues" evidence="1">
    <location>
        <begin position="572"/>
        <end position="582"/>
    </location>
</feature>
<feature type="region of interest" description="Disordered" evidence="1">
    <location>
        <begin position="302"/>
        <end position="505"/>
    </location>
</feature>
<dbReference type="KEGG" id="bfo:118409688"/>
<feature type="compositionally biased region" description="Basic residues" evidence="1">
    <location>
        <begin position="386"/>
        <end position="397"/>
    </location>
</feature>
<reference evidence="2" key="1">
    <citation type="journal article" date="2020" name="Nat. Ecol. Evol.">
        <title>Deeply conserved synteny resolves early events in vertebrate evolution.</title>
        <authorList>
            <person name="Simakov O."/>
            <person name="Marletaz F."/>
            <person name="Yue J.X."/>
            <person name="O'Connell B."/>
            <person name="Jenkins J."/>
            <person name="Brandt A."/>
            <person name="Calef R."/>
            <person name="Tung C.H."/>
            <person name="Huang T.K."/>
            <person name="Schmutz J."/>
            <person name="Satoh N."/>
            <person name="Yu J.K."/>
            <person name="Putnam N.H."/>
            <person name="Green R.E."/>
            <person name="Rokhsar D.S."/>
        </authorList>
    </citation>
    <scope>NUCLEOTIDE SEQUENCE [LARGE SCALE GENOMIC DNA]</scope>
    <source>
        <strain evidence="2">S238N-H82</strain>
    </source>
</reference>
<protein>
    <submittedName>
        <fullName evidence="3 4">Myosin-2 heavy chain-like</fullName>
    </submittedName>
</protein>
<proteinExistence type="predicted"/>
<keyword evidence="2" id="KW-1185">Reference proteome</keyword>
<feature type="compositionally biased region" description="Basic residues" evidence="1">
    <location>
        <begin position="419"/>
        <end position="429"/>
    </location>
</feature>
<feature type="compositionally biased region" description="Basic residues" evidence="1">
    <location>
        <begin position="361"/>
        <end position="370"/>
    </location>
</feature>
<dbReference type="AlphaFoldDB" id="A0A9J7KMN1"/>
<evidence type="ECO:0000313" key="2">
    <source>
        <dbReference type="Proteomes" id="UP000001554"/>
    </source>
</evidence>
<dbReference type="RefSeq" id="XP_035666804.1">
    <property type="nucleotide sequence ID" value="XM_035810911.1"/>
</dbReference>
<evidence type="ECO:0000313" key="4">
    <source>
        <dbReference type="RefSeq" id="XP_035666805.1"/>
    </source>
</evidence>
<reference evidence="3 4" key="2">
    <citation type="submission" date="2025-04" db="UniProtKB">
        <authorList>
            <consortium name="RefSeq"/>
        </authorList>
    </citation>
    <scope>IDENTIFICATION</scope>
    <source>
        <strain evidence="3 4">S238N-H82</strain>
        <tissue evidence="3 4">Testes</tissue>
    </source>
</reference>
<dbReference type="GeneID" id="118409688"/>
<feature type="compositionally biased region" description="Acidic residues" evidence="1">
    <location>
        <begin position="138"/>
        <end position="149"/>
    </location>
</feature>
<feature type="compositionally biased region" description="Basic and acidic residues" evidence="1">
    <location>
        <begin position="150"/>
        <end position="168"/>
    </location>
</feature>
<feature type="compositionally biased region" description="Basic residues" evidence="1">
    <location>
        <begin position="120"/>
        <end position="133"/>
    </location>
</feature>
<dbReference type="OrthoDB" id="10037221at2759"/>
<sequence length="1030" mass="117055">MLNQRARDARSPPPNVLLWHKFREERDVALQREVAAKDKEALTVYKSQETIGVLKEKAQRKDEENQMLSRKVRKLEKQKRKEESQRRKAQLKLQRELEKMRKLNKKLLGDVDVLQTTVSKQKRKLQKLKKGRLKAPNEDDEFGEIDLDLEEKISDDEFHEELGGDPGRRRSRGPRWNAQRRIEEGEENSSSDEGRGTAEDDNADSVSSRLGRNSAMAMHAEATKQEVSQNIARLQDILSGKIEGNVEDSMPEEYLEELRAMAGGMDLKQWWSKLTPEEREQKLKQLNKRVYKKKAKMAGILEEGASDDDDSGHGKTKGGIGKGGKSGGENKSRSRKSSKNRKKSGLGDDSDEETGSGPGKTRGRRKSSVRGKKDETDDDLKTSGKATRKGKGRRKGGGRTGSDGSDDSDEDNLGAMGGKKGKKKMGKKGKNGDGVLDSDGEDETSVGKANRGKKGSKLPPIRNKGRLGQLGDSDDSGQDGDGKDSGGLGRSKGRKKGVSKEKAKEISDNAKKIEDILSGKVKVDNIEDAIPSEYLEEMKKMAGGKDLKEWWESLDPEQREKQMQQLQRRMHHKEELRQEMETGKIAVPELSDEKVREISENVDKLHDILSGKVDVDNIEEAIPSEYLQELKKMAGGKDLKKWWENMDPKEREEKMRQLQKKMQQQEKLRLANDDMQDLDPAERHERLRAMEKEMRLQEAREAFQETAQNVAEKVGKIEDILSGKVNVDNLEEAMPKDYLDELRKMAGGKDIKQWWSSLKPEEREAKMAELQRKMYQKETMDAAKEQLKGLDPVEREMRLRELQREMQIEEAKHTAREKAVRSIVQNMEAILEGAADGNIEDVVPDHVLQEMRRLAGNQDLQTWWKNLSAEEKQNLLTTFERDIREDESLRKAIDDRVESMFRGLGPGGDALSQNNSLPAFLRHSGLLDDVISDVTEEMVLRGGDARNFRHRFSFGSLPPLTISLNKMGLGWGISPRTYDCSVVDHRYLGRKPRADKVMSFPLGNWVYIRERAGNSCMTRILKRSFEMHRR</sequence>
<dbReference type="Proteomes" id="UP000001554">
    <property type="component" value="Chromosome 2"/>
</dbReference>
<evidence type="ECO:0000256" key="1">
    <source>
        <dbReference type="SAM" id="MobiDB-lite"/>
    </source>
</evidence>
<feature type="region of interest" description="Disordered" evidence="1">
    <location>
        <begin position="58"/>
        <end position="89"/>
    </location>
</feature>
<gene>
    <name evidence="3 4" type="primary">LOC118409688</name>
</gene>
<feature type="compositionally biased region" description="Gly residues" evidence="1">
    <location>
        <begin position="317"/>
        <end position="327"/>
    </location>
</feature>
<feature type="region of interest" description="Disordered" evidence="1">
    <location>
        <begin position="119"/>
        <end position="228"/>
    </location>
</feature>
<feature type="compositionally biased region" description="Basic and acidic residues" evidence="1">
    <location>
        <begin position="371"/>
        <end position="382"/>
    </location>
</feature>
<feature type="region of interest" description="Disordered" evidence="1">
    <location>
        <begin position="650"/>
        <end position="679"/>
    </location>
</feature>
<feature type="compositionally biased region" description="Basic residues" evidence="1">
    <location>
        <begin position="333"/>
        <end position="344"/>
    </location>
</feature>
<feature type="compositionally biased region" description="Basic and acidic residues" evidence="1">
    <location>
        <begin position="663"/>
        <end position="672"/>
    </location>
</feature>